<evidence type="ECO:0000259" key="1">
    <source>
        <dbReference type="PROSITE" id="PS51724"/>
    </source>
</evidence>
<reference evidence="2 3" key="1">
    <citation type="submission" date="2017-11" db="EMBL/GenBank/DDBJ databases">
        <title>Draft Genome Sequence of Sporolactobacillus inulinus NBRC 111894 Isolated from Koso, a Japanese Sugar-Vegetable Fermented Beverage.</title>
        <authorList>
            <person name="Chiou T.Y."/>
            <person name="Oshima K."/>
            <person name="Suda W."/>
            <person name="Hattori M."/>
            <person name="Takahashi T."/>
        </authorList>
    </citation>
    <scope>NUCLEOTIDE SEQUENCE [LARGE SCALE GENOMIC DNA]</scope>
    <source>
        <strain evidence="2 3">NBRC111894</strain>
    </source>
</reference>
<gene>
    <name evidence="2" type="ORF">NBRC111894_463</name>
</gene>
<dbReference type="EC" id="3.5.1.28" evidence="2"/>
<dbReference type="SUPFAM" id="SSF110997">
    <property type="entry name" value="Sporulation related repeat"/>
    <property type="match status" value="1"/>
</dbReference>
<dbReference type="Pfam" id="PF05036">
    <property type="entry name" value="SPOR"/>
    <property type="match status" value="1"/>
</dbReference>
<dbReference type="InterPro" id="IPR007730">
    <property type="entry name" value="SPOR-like_dom"/>
</dbReference>
<dbReference type="InterPro" id="IPR036680">
    <property type="entry name" value="SPOR-like_sf"/>
</dbReference>
<dbReference type="Gene3D" id="3.30.70.1070">
    <property type="entry name" value="Sporulation related repeat"/>
    <property type="match status" value="1"/>
</dbReference>
<evidence type="ECO:0000313" key="3">
    <source>
        <dbReference type="Proteomes" id="UP000319716"/>
    </source>
</evidence>
<comment type="caution">
    <text evidence="2">The sequence shown here is derived from an EMBL/GenBank/DDBJ whole genome shotgun (WGS) entry which is preliminary data.</text>
</comment>
<dbReference type="Proteomes" id="UP000319716">
    <property type="component" value="Unassembled WGS sequence"/>
</dbReference>
<dbReference type="EMBL" id="BEXB01000002">
    <property type="protein sequence ID" value="GAY74909.1"/>
    <property type="molecule type" value="Genomic_DNA"/>
</dbReference>
<dbReference type="PROSITE" id="PS51724">
    <property type="entry name" value="SPOR"/>
    <property type="match status" value="1"/>
</dbReference>
<protein>
    <submittedName>
        <fullName evidence="2">N-acetylmuramoyl-L-alanine amidase</fullName>
        <ecNumber evidence="2">3.5.1.28</ecNumber>
    </submittedName>
</protein>
<sequence length="52" mass="5900">MQERKERLKTKSKTPADATYSVQIGAFQDWGNAELLVKKAEKAGFKPFIKTN</sequence>
<keyword evidence="2" id="KW-0378">Hydrolase</keyword>
<dbReference type="GO" id="GO:0042834">
    <property type="term" value="F:peptidoglycan binding"/>
    <property type="evidence" value="ECO:0007669"/>
    <property type="project" value="InterPro"/>
</dbReference>
<feature type="domain" description="SPOR" evidence="1">
    <location>
        <begin position="14"/>
        <end position="52"/>
    </location>
</feature>
<name>A0A4Y1Z7B6_9BACL</name>
<evidence type="ECO:0000313" key="2">
    <source>
        <dbReference type="EMBL" id="GAY74909.1"/>
    </source>
</evidence>
<organism evidence="2 3">
    <name type="scientific">Sporolactobacillus inulinus</name>
    <dbReference type="NCBI Taxonomy" id="2078"/>
    <lineage>
        <taxon>Bacteria</taxon>
        <taxon>Bacillati</taxon>
        <taxon>Bacillota</taxon>
        <taxon>Bacilli</taxon>
        <taxon>Bacillales</taxon>
        <taxon>Sporolactobacillaceae</taxon>
        <taxon>Sporolactobacillus</taxon>
    </lineage>
</organism>
<accession>A0A4Y1Z7B6</accession>
<proteinExistence type="predicted"/>
<dbReference type="GO" id="GO:0008745">
    <property type="term" value="F:N-acetylmuramoyl-L-alanine amidase activity"/>
    <property type="evidence" value="ECO:0007669"/>
    <property type="project" value="UniProtKB-EC"/>
</dbReference>
<dbReference type="AlphaFoldDB" id="A0A4Y1Z7B6"/>